<organism evidence="1 2">
    <name type="scientific">Vallitalea guaymasensis</name>
    <dbReference type="NCBI Taxonomy" id="1185412"/>
    <lineage>
        <taxon>Bacteria</taxon>
        <taxon>Bacillati</taxon>
        <taxon>Bacillota</taxon>
        <taxon>Clostridia</taxon>
        <taxon>Lachnospirales</taxon>
        <taxon>Vallitaleaceae</taxon>
        <taxon>Vallitalea</taxon>
    </lineage>
</organism>
<dbReference type="EMBL" id="CP058561">
    <property type="protein sequence ID" value="QUH31136.1"/>
    <property type="molecule type" value="Genomic_DNA"/>
</dbReference>
<dbReference type="KEGG" id="vgu:HYG85_20310"/>
<evidence type="ECO:0000313" key="1">
    <source>
        <dbReference type="EMBL" id="QUH31136.1"/>
    </source>
</evidence>
<keyword evidence="2" id="KW-1185">Reference proteome</keyword>
<sequence>MFVTDNNSFDKLTIDYLEYKFIEKFKQSSFSLTNKDMKEKKPIISVFDEARLN</sequence>
<accession>A0A8J8SE48</accession>
<dbReference type="RefSeq" id="WP_212691212.1">
    <property type="nucleotide sequence ID" value="NZ_CP058561.1"/>
</dbReference>
<reference evidence="1 2" key="1">
    <citation type="submission" date="2020-07" db="EMBL/GenBank/DDBJ databases">
        <title>Vallitalea guaymasensis genome.</title>
        <authorList>
            <person name="Postec A."/>
        </authorList>
    </citation>
    <scope>NUCLEOTIDE SEQUENCE [LARGE SCALE GENOMIC DNA]</scope>
    <source>
        <strain evidence="1 2">Ra1766G1</strain>
    </source>
</reference>
<dbReference type="Proteomes" id="UP000677305">
    <property type="component" value="Chromosome"/>
</dbReference>
<dbReference type="AlphaFoldDB" id="A0A8J8SE48"/>
<proteinExistence type="predicted"/>
<evidence type="ECO:0000313" key="2">
    <source>
        <dbReference type="Proteomes" id="UP000677305"/>
    </source>
</evidence>
<gene>
    <name evidence="1" type="ORF">HYG85_20310</name>
</gene>
<protein>
    <submittedName>
        <fullName evidence="1">Uncharacterized protein</fullName>
    </submittedName>
</protein>
<name>A0A8J8SE48_9FIRM</name>